<dbReference type="PANTHER" id="PTHR36447:SF1">
    <property type="entry name" value="BETA-GALACTOSIDASE GANA"/>
    <property type="match status" value="1"/>
</dbReference>
<evidence type="ECO:0000256" key="5">
    <source>
        <dbReference type="ARBA" id="ARBA00023295"/>
    </source>
</evidence>
<dbReference type="EMBL" id="FNZX01000020">
    <property type="protein sequence ID" value="SEL05472.1"/>
    <property type="molecule type" value="Genomic_DNA"/>
</dbReference>
<reference evidence="13" key="1">
    <citation type="submission" date="2016-10" db="EMBL/GenBank/DDBJ databases">
        <authorList>
            <person name="Varghese N."/>
        </authorList>
    </citation>
    <scope>NUCLEOTIDE SEQUENCE [LARGE SCALE GENOMIC DNA]</scope>
    <source>
        <strain evidence="13">ACV-9</strain>
    </source>
</reference>
<evidence type="ECO:0000259" key="11">
    <source>
        <dbReference type="Pfam" id="PF08532"/>
    </source>
</evidence>
<feature type="binding site" evidence="8">
    <location>
        <position position="117"/>
    </location>
    <ligand>
        <name>substrate</name>
    </ligand>
</feature>
<dbReference type="Pfam" id="PF02449">
    <property type="entry name" value="Glyco_hydro_42"/>
    <property type="match status" value="1"/>
</dbReference>
<dbReference type="GO" id="GO:0004565">
    <property type="term" value="F:beta-galactosidase activity"/>
    <property type="evidence" value="ECO:0007669"/>
    <property type="project" value="UniProtKB-EC"/>
</dbReference>
<evidence type="ECO:0000256" key="2">
    <source>
        <dbReference type="ARBA" id="ARBA00005940"/>
    </source>
</evidence>
<dbReference type="GO" id="GO:0005975">
    <property type="term" value="P:carbohydrate metabolic process"/>
    <property type="evidence" value="ECO:0007669"/>
    <property type="project" value="InterPro"/>
</dbReference>
<evidence type="ECO:0000259" key="10">
    <source>
        <dbReference type="Pfam" id="PF02449"/>
    </source>
</evidence>
<dbReference type="InterPro" id="IPR029062">
    <property type="entry name" value="Class_I_gatase-like"/>
</dbReference>
<dbReference type="Gene3D" id="2.60.40.1180">
    <property type="entry name" value="Golgi alpha-mannosidase II"/>
    <property type="match status" value="1"/>
</dbReference>
<dbReference type="InterPro" id="IPR017853">
    <property type="entry name" value="GH"/>
</dbReference>
<feature type="binding site" evidence="9">
    <location>
        <position position="163"/>
    </location>
    <ligand>
        <name>Zn(2+)</name>
        <dbReference type="ChEBI" id="CHEBI:29105"/>
    </ligand>
</feature>
<evidence type="ECO:0000256" key="8">
    <source>
        <dbReference type="PIRSR" id="PIRSR001084-2"/>
    </source>
</evidence>
<dbReference type="RefSeq" id="WP_074792236.1">
    <property type="nucleotide sequence ID" value="NZ_FNZX01000020.1"/>
</dbReference>
<feature type="domain" description="Glycoside hydrolase family 42 N-terminal" evidence="10">
    <location>
        <begin position="18"/>
        <end position="393"/>
    </location>
</feature>
<evidence type="ECO:0000256" key="4">
    <source>
        <dbReference type="ARBA" id="ARBA00022801"/>
    </source>
</evidence>
<dbReference type="InterPro" id="IPR003476">
    <property type="entry name" value="Glyco_hydro_42"/>
</dbReference>
<dbReference type="EC" id="3.2.1.23" evidence="3 6"/>
<dbReference type="InterPro" id="IPR013738">
    <property type="entry name" value="Beta_galactosidase_Trimer"/>
</dbReference>
<dbReference type="InterPro" id="IPR013529">
    <property type="entry name" value="Glyco_hydro_42_N"/>
</dbReference>
<proteinExistence type="inferred from homology"/>
<dbReference type="SUPFAM" id="SSF52317">
    <property type="entry name" value="Class I glutamine amidotransferase-like"/>
    <property type="match status" value="1"/>
</dbReference>
<dbReference type="GO" id="GO:0046872">
    <property type="term" value="F:metal ion binding"/>
    <property type="evidence" value="ECO:0007669"/>
    <property type="project" value="UniProtKB-KW"/>
</dbReference>
<feature type="binding site" evidence="9">
    <location>
        <position position="166"/>
    </location>
    <ligand>
        <name>Zn(2+)</name>
        <dbReference type="ChEBI" id="CHEBI:29105"/>
    </ligand>
</feature>
<comment type="catalytic activity">
    <reaction evidence="1 6">
        <text>Hydrolysis of terminal non-reducing beta-D-galactose residues in beta-D-galactosides.</text>
        <dbReference type="EC" id="3.2.1.23"/>
    </reaction>
</comment>
<evidence type="ECO:0000313" key="12">
    <source>
        <dbReference type="EMBL" id="SEL05472.1"/>
    </source>
</evidence>
<feature type="active site" description="Nucleophile" evidence="7">
    <location>
        <position position="315"/>
    </location>
</feature>
<feature type="domain" description="Beta-galactosidase trimerisation" evidence="11">
    <location>
        <begin position="405"/>
        <end position="616"/>
    </location>
</feature>
<accession>A0A1H7M2Y4</accession>
<dbReference type="Gene3D" id="3.20.20.80">
    <property type="entry name" value="Glycosidases"/>
    <property type="match status" value="1"/>
</dbReference>
<keyword evidence="9" id="KW-0479">Metal-binding</keyword>
<evidence type="ECO:0000256" key="7">
    <source>
        <dbReference type="PIRSR" id="PIRSR001084-1"/>
    </source>
</evidence>
<dbReference type="Pfam" id="PF08532">
    <property type="entry name" value="Glyco_hydro_42M"/>
    <property type="match status" value="1"/>
</dbReference>
<dbReference type="PANTHER" id="PTHR36447">
    <property type="entry name" value="BETA-GALACTOSIDASE GANA"/>
    <property type="match status" value="1"/>
</dbReference>
<keyword evidence="5 6" id="KW-0326">Glycosidase</keyword>
<evidence type="ECO:0000256" key="6">
    <source>
        <dbReference type="PIRNR" id="PIRNR001084"/>
    </source>
</evidence>
<organism evidence="12 13">
    <name type="scientific">Pseudobutyrivibrio ruminis</name>
    <dbReference type="NCBI Taxonomy" id="46206"/>
    <lineage>
        <taxon>Bacteria</taxon>
        <taxon>Bacillati</taxon>
        <taxon>Bacillota</taxon>
        <taxon>Clostridia</taxon>
        <taxon>Lachnospirales</taxon>
        <taxon>Lachnospiraceae</taxon>
        <taxon>Pseudobutyrivibrio</taxon>
    </lineage>
</organism>
<feature type="binding site" evidence="8">
    <location>
        <position position="155"/>
    </location>
    <ligand>
        <name>substrate</name>
    </ligand>
</feature>
<feature type="binding site" evidence="9">
    <location>
        <position position="161"/>
    </location>
    <ligand>
        <name>Zn(2+)</name>
        <dbReference type="ChEBI" id="CHEBI:29105"/>
    </ligand>
</feature>
<comment type="similarity">
    <text evidence="2 6">Belongs to the glycosyl hydrolase 42 family.</text>
</comment>
<dbReference type="PIRSF" id="PIRSF001084">
    <property type="entry name" value="B-galactosidase"/>
    <property type="match status" value="1"/>
</dbReference>
<keyword evidence="4 6" id="KW-0378">Hydrolase</keyword>
<keyword evidence="13" id="KW-1185">Reference proteome</keyword>
<dbReference type="GO" id="GO:0009341">
    <property type="term" value="C:beta-galactosidase complex"/>
    <property type="evidence" value="ECO:0007669"/>
    <property type="project" value="InterPro"/>
</dbReference>
<protein>
    <recommendedName>
        <fullName evidence="3 6">Beta-galactosidase</fullName>
        <shortName evidence="6">Beta-gal</shortName>
        <ecNumber evidence="3 6">3.2.1.23</ecNumber>
    </recommendedName>
</protein>
<evidence type="ECO:0000313" key="13">
    <source>
        <dbReference type="Proteomes" id="UP000182321"/>
    </source>
</evidence>
<dbReference type="SUPFAM" id="SSF51445">
    <property type="entry name" value="(Trans)glycosidases"/>
    <property type="match status" value="1"/>
</dbReference>
<evidence type="ECO:0000256" key="3">
    <source>
        <dbReference type="ARBA" id="ARBA00012756"/>
    </source>
</evidence>
<evidence type="ECO:0000256" key="1">
    <source>
        <dbReference type="ARBA" id="ARBA00001412"/>
    </source>
</evidence>
<dbReference type="AlphaFoldDB" id="A0A1H7M2Y4"/>
<dbReference type="InterPro" id="IPR013780">
    <property type="entry name" value="Glyco_hydro_b"/>
</dbReference>
<evidence type="ECO:0000256" key="9">
    <source>
        <dbReference type="PIRSR" id="PIRSR001084-3"/>
    </source>
</evidence>
<feature type="binding site" evidence="9">
    <location>
        <position position="121"/>
    </location>
    <ligand>
        <name>Zn(2+)</name>
        <dbReference type="ChEBI" id="CHEBI:29105"/>
    </ligand>
</feature>
<gene>
    <name evidence="12" type="ORF">SAMN02910377_02530</name>
</gene>
<dbReference type="Proteomes" id="UP000182321">
    <property type="component" value="Unassembled WGS sequence"/>
</dbReference>
<feature type="binding site" evidence="8">
    <location>
        <position position="323"/>
    </location>
    <ligand>
        <name>substrate</name>
    </ligand>
</feature>
<dbReference type="Gene3D" id="3.40.50.880">
    <property type="match status" value="1"/>
</dbReference>
<feature type="active site" description="Proton donor" evidence="7">
    <location>
        <position position="156"/>
    </location>
</feature>
<dbReference type="CDD" id="cd03143">
    <property type="entry name" value="A4_beta-galactosidase_middle_domain"/>
    <property type="match status" value="1"/>
</dbReference>
<sequence length="680" mass="78710">MERNRLFTKISGILHGGDYNPEQWLDRPDILDKDIAYMRDAHINTVTLGVFSWAVHEPTEGNINLDWLAAIIEKLYSNNIYTVLATPSGARPAWLDEKYPSAMRSDEMGVRNHHGLRHNHCMQSPEYREKVRIIDTALAKRFAGNPAILMWHISNELGGYCYCDTCRKKFQEWLADRYDNDIEKLNKAWWTTFWSHKFNSFDQIDPPYSNGENCVLGLNLDWKRFNTWSATDFMKFEIDTLRENGATEPTTTNFMEMFMDYDYHYMSKFIDVISWDNYPELHNNWQSDADTMLERSFNHALFRSMKPGQPFMMMESAPGVVNWRPYNKYRRPGVHKLISMQAIATGSDTVQYFQIRKGRGSSEQYHGAVIDHIGTNDTRIFKEVASLGDDLNHISEITGSVSDNKVAILFDWDNRWAIDDAWALAKDTKNYDKTCMEIYNEFMSFGIEPDIISSDMDWSNYKIICAPMLYLLHDGIGDKIADFIGEGGQFMATYFTGYVDKSCLNWLGGFPGDGLHNIFGLRSEEIDTLYPEDVVNIRIRHKTGFTYHSAAVRDYQELLRDVTADVLARYDNDYMAGTPAITRNQFEKGYAYYVACRTNQDDIEFLYREMLDRAEIPYSKLPAGIEKHTRFANDIRYDFYLNCTDKPVCISKINGFELISCTSVDGKLHLDKYGVAVIKN</sequence>
<name>A0A1H7M2Y4_9FIRM</name>
<keyword evidence="9" id="KW-0862">Zinc</keyword>